<dbReference type="EMBL" id="LT599584">
    <property type="protein sequence ID" value="SBW84142.1"/>
    <property type="molecule type" value="Genomic_DNA"/>
</dbReference>
<evidence type="ECO:0000259" key="2">
    <source>
        <dbReference type="Pfam" id="PF01734"/>
    </source>
</evidence>
<dbReference type="GO" id="GO:0004623">
    <property type="term" value="F:phospholipase A2 activity"/>
    <property type="evidence" value="ECO:0007669"/>
    <property type="project" value="TreeGrafter"/>
</dbReference>
<evidence type="ECO:0000313" key="3">
    <source>
        <dbReference type="EMBL" id="SBW84142.1"/>
    </source>
</evidence>
<dbReference type="Pfam" id="PF01734">
    <property type="entry name" value="Patatin"/>
    <property type="match status" value="1"/>
</dbReference>
<protein>
    <recommendedName>
        <fullName evidence="2">PNPLA domain-containing protein</fullName>
    </recommendedName>
</protein>
<feature type="domain" description="PNPLA" evidence="2">
    <location>
        <begin position="62"/>
        <end position="111"/>
    </location>
</feature>
<gene>
    <name evidence="3" type="ORF">PVE_R2G0112</name>
</gene>
<dbReference type="InterPro" id="IPR002641">
    <property type="entry name" value="PNPLA_dom"/>
</dbReference>
<evidence type="ECO:0000256" key="1">
    <source>
        <dbReference type="ARBA" id="ARBA00023098"/>
    </source>
</evidence>
<dbReference type="AlphaFoldDB" id="A0A1D3K789"/>
<name>A0A1D3K789_PSEVE</name>
<sequence>MATGTKVGSIVLLALCAGCASKTEFPEHPLGARTPLQEASEKTIKIDYAGEPGKGERPRVGLALSGGGTRAGMFAFGVLNGLNDTRVLDHVDVISSVSGGGYAAYWLYARRLEAQQAKTDYRLAFAGCRPDWWVKYDADPTNYSLLKQGGKKLLEYGEMVACTEKGDDEGQEWSGPADVYRWQAHISQSPDLFRKRRMVFGGTNGRGPDKEAIPVTAMSLFEMLRFPFVNNGYLGQSYEEGITRTWGLTPLPRTGRASDTVRYANAETDFTGGAYVAPGEHTWQKLRDLGKADSTVPLWIVNTTVLPKQSAPNEKAIFEVTQFSYGSEASGYVAIQEPAAGASGASSSGAVLHPEEIEELPKTVRASAAAADSQGFVTNHWRSADGFTKVLPALRWGVTVEDTNLGNVPVSYRLSDGGGSDNMGLISLVRRGVKDIILVDAESDIEGRFGGLCWDKEILHKAGYDLPFPGLEDLPKLCAQHTAKRKKGSAETKRAYNISAWLNPVTKGVIEPLPTKALVNGEKREIPPMNVWLIKLAWNQDLVRKAYTATECETNSHPVSCMLAAYYGHQGSTAMANEVYHSFPQIGTKEAVWNSSTPQFWAWRELGRSAASLFVFDEGVLSLKTTSPKLGGGIQPLLCGTPERQAISCP</sequence>
<dbReference type="PANTHER" id="PTHR10728:SF40">
    <property type="entry name" value="PATATIN FAMILY PROTEIN"/>
    <property type="match status" value="1"/>
</dbReference>
<dbReference type="SUPFAM" id="SSF52151">
    <property type="entry name" value="FabD/lysophospholipase-like"/>
    <property type="match status" value="1"/>
</dbReference>
<dbReference type="PANTHER" id="PTHR10728">
    <property type="entry name" value="CYTOSOLIC PHOSPHOLIPASE A2"/>
    <property type="match status" value="1"/>
</dbReference>
<accession>A0A1D3K789</accession>
<dbReference type="GO" id="GO:0005829">
    <property type="term" value="C:cytosol"/>
    <property type="evidence" value="ECO:0007669"/>
    <property type="project" value="TreeGrafter"/>
</dbReference>
<dbReference type="GO" id="GO:0046475">
    <property type="term" value="P:glycerophospholipid catabolic process"/>
    <property type="evidence" value="ECO:0007669"/>
    <property type="project" value="TreeGrafter"/>
</dbReference>
<dbReference type="Proteomes" id="UP000245431">
    <property type="component" value="Chromosome PVE_r2"/>
</dbReference>
<dbReference type="Gene3D" id="3.40.1090.10">
    <property type="entry name" value="Cytosolic phospholipase A2 catalytic domain"/>
    <property type="match status" value="1"/>
</dbReference>
<reference evidence="4" key="1">
    <citation type="submission" date="2016-07" db="EMBL/GenBank/DDBJ databases">
        <authorList>
            <person name="Florea S."/>
            <person name="Webb J.S."/>
            <person name="Jaromczyk J."/>
            <person name="Schardl C.L."/>
        </authorList>
    </citation>
    <scope>NUCLEOTIDE SEQUENCE [LARGE SCALE GENOMIC DNA]</scope>
    <source>
        <strain evidence="4">1YdBTEX2</strain>
    </source>
</reference>
<proteinExistence type="predicted"/>
<dbReference type="InterPro" id="IPR016035">
    <property type="entry name" value="Acyl_Trfase/lysoPLipase"/>
</dbReference>
<organism evidence="3 4">
    <name type="scientific">Pseudomonas veronii 1YdBTEX2</name>
    <dbReference type="NCBI Taxonomy" id="1295141"/>
    <lineage>
        <taxon>Bacteria</taxon>
        <taxon>Pseudomonadati</taxon>
        <taxon>Pseudomonadota</taxon>
        <taxon>Gammaproteobacteria</taxon>
        <taxon>Pseudomonadales</taxon>
        <taxon>Pseudomonadaceae</taxon>
        <taxon>Pseudomonas</taxon>
    </lineage>
</organism>
<keyword evidence="1" id="KW-0443">Lipid metabolism</keyword>
<evidence type="ECO:0000313" key="4">
    <source>
        <dbReference type="Proteomes" id="UP000245431"/>
    </source>
</evidence>